<reference evidence="1" key="1">
    <citation type="submission" date="2023-07" db="EMBL/GenBank/DDBJ databases">
        <title>Black Yeasts Isolated from many extreme environments.</title>
        <authorList>
            <person name="Coleine C."/>
            <person name="Stajich J.E."/>
            <person name="Selbmann L."/>
        </authorList>
    </citation>
    <scope>NUCLEOTIDE SEQUENCE</scope>
    <source>
        <strain evidence="1">CCFEE 5714</strain>
    </source>
</reference>
<accession>A0ACC3NS69</accession>
<dbReference type="EMBL" id="JAUTXU010000015">
    <property type="protein sequence ID" value="KAK3721901.1"/>
    <property type="molecule type" value="Genomic_DNA"/>
</dbReference>
<sequence>MSEPIPESIPTSSDRRSHRPTKKRALTPTTQQSAQVEALFANPDREISLPSSTSTKNGHLAPPEIVANVQGSSAGAGSGEFHVYKASRRREYERLRLMDEEVEREEKERAFRQKQEELRQRDEEKARRNREKRAKVRARKEKGKVADGIEGMDLDGKGGVNGNGNGVGGKKKLGAAKVAMLGRGDRVDEEGGGGQMNGNREVAEEAGGITVHDDD</sequence>
<comment type="caution">
    <text evidence="1">The sequence shown here is derived from an EMBL/GenBank/DDBJ whole genome shotgun (WGS) entry which is preliminary data.</text>
</comment>
<protein>
    <submittedName>
        <fullName evidence="1">Uncharacterized protein</fullName>
    </submittedName>
</protein>
<proteinExistence type="predicted"/>
<organism evidence="1 2">
    <name type="scientific">Vermiconidia calcicola</name>
    <dbReference type="NCBI Taxonomy" id="1690605"/>
    <lineage>
        <taxon>Eukaryota</taxon>
        <taxon>Fungi</taxon>
        <taxon>Dikarya</taxon>
        <taxon>Ascomycota</taxon>
        <taxon>Pezizomycotina</taxon>
        <taxon>Dothideomycetes</taxon>
        <taxon>Dothideomycetidae</taxon>
        <taxon>Mycosphaerellales</taxon>
        <taxon>Extremaceae</taxon>
        <taxon>Vermiconidia</taxon>
    </lineage>
</organism>
<evidence type="ECO:0000313" key="2">
    <source>
        <dbReference type="Proteomes" id="UP001281147"/>
    </source>
</evidence>
<evidence type="ECO:0000313" key="1">
    <source>
        <dbReference type="EMBL" id="KAK3721901.1"/>
    </source>
</evidence>
<keyword evidence="2" id="KW-1185">Reference proteome</keyword>
<gene>
    <name evidence="1" type="ORF">LTR37_002717</name>
</gene>
<dbReference type="Proteomes" id="UP001281147">
    <property type="component" value="Unassembled WGS sequence"/>
</dbReference>
<name>A0ACC3NS69_9PEZI</name>